<protein>
    <submittedName>
        <fullName evidence="1">38123_t:CDS:1</fullName>
    </submittedName>
</protein>
<comment type="caution">
    <text evidence="1">The sequence shown here is derived from an EMBL/GenBank/DDBJ whole genome shotgun (WGS) entry which is preliminary data.</text>
</comment>
<feature type="non-terminal residue" evidence="1">
    <location>
        <position position="1"/>
    </location>
</feature>
<accession>A0ABN7VQI1</accession>
<name>A0ABN7VQI1_GIGMA</name>
<reference evidence="1 2" key="1">
    <citation type="submission" date="2021-06" db="EMBL/GenBank/DDBJ databases">
        <authorList>
            <person name="Kallberg Y."/>
            <person name="Tangrot J."/>
            <person name="Rosling A."/>
        </authorList>
    </citation>
    <scope>NUCLEOTIDE SEQUENCE [LARGE SCALE GENOMIC DNA]</scope>
    <source>
        <strain evidence="1 2">120-4 pot B 10/14</strain>
    </source>
</reference>
<proteinExistence type="predicted"/>
<keyword evidence="2" id="KW-1185">Reference proteome</keyword>
<dbReference type="Proteomes" id="UP000789901">
    <property type="component" value="Unassembled WGS sequence"/>
</dbReference>
<evidence type="ECO:0000313" key="1">
    <source>
        <dbReference type="EMBL" id="CAG8789211.1"/>
    </source>
</evidence>
<gene>
    <name evidence="1" type="ORF">GMARGA_LOCUS20960</name>
</gene>
<dbReference type="EMBL" id="CAJVQB010018903">
    <property type="protein sequence ID" value="CAG8789211.1"/>
    <property type="molecule type" value="Genomic_DNA"/>
</dbReference>
<sequence>YEHLETKRNQNLKYAKFKKKQTIVQYWRIANFKNIWKLVEQLHKTDKQIPKINNPQLYDKFLYIINLILVYCQKLKLSQNNKVIQKYKKLKSEINESSDPNKFVIDHSVKFGKYKFIPQLYEKHPKLLFPLIKLEKYYISISC</sequence>
<evidence type="ECO:0000313" key="2">
    <source>
        <dbReference type="Proteomes" id="UP000789901"/>
    </source>
</evidence>
<organism evidence="1 2">
    <name type="scientific">Gigaspora margarita</name>
    <dbReference type="NCBI Taxonomy" id="4874"/>
    <lineage>
        <taxon>Eukaryota</taxon>
        <taxon>Fungi</taxon>
        <taxon>Fungi incertae sedis</taxon>
        <taxon>Mucoromycota</taxon>
        <taxon>Glomeromycotina</taxon>
        <taxon>Glomeromycetes</taxon>
        <taxon>Diversisporales</taxon>
        <taxon>Gigasporaceae</taxon>
        <taxon>Gigaspora</taxon>
    </lineage>
</organism>